<keyword evidence="7 10" id="KW-0804">Transcription</keyword>
<evidence type="ECO:0000313" key="18">
    <source>
        <dbReference type="EMBL" id="CAK9258040.1"/>
    </source>
</evidence>
<dbReference type="InterPro" id="IPR007645">
    <property type="entry name" value="RNA_pol_Rpb2_3"/>
</dbReference>
<dbReference type="InterPro" id="IPR007642">
    <property type="entry name" value="RNA_pol_Rpb2_2"/>
</dbReference>
<evidence type="ECO:0000256" key="9">
    <source>
        <dbReference type="RuleBase" id="RU000434"/>
    </source>
</evidence>
<dbReference type="Gene3D" id="3.90.1100.10">
    <property type="match status" value="1"/>
</dbReference>
<dbReference type="Pfam" id="PF04565">
    <property type="entry name" value="RNA_pol_Rpb2_3"/>
    <property type="match status" value="1"/>
</dbReference>
<evidence type="ECO:0000256" key="1">
    <source>
        <dbReference type="ARBA" id="ARBA00006835"/>
    </source>
</evidence>
<evidence type="ECO:0000256" key="10">
    <source>
        <dbReference type="RuleBase" id="RU363031"/>
    </source>
</evidence>
<comment type="similarity">
    <text evidence="1 9">Belongs to the RNA polymerase beta chain family.</text>
</comment>
<dbReference type="PANTHER" id="PTHR20856">
    <property type="entry name" value="DNA-DIRECTED RNA POLYMERASE I SUBUNIT 2"/>
    <property type="match status" value="1"/>
</dbReference>
<dbReference type="InterPro" id="IPR015712">
    <property type="entry name" value="DNA-dir_RNA_pol_su2"/>
</dbReference>
<keyword evidence="5" id="KW-0479">Metal-binding</keyword>
<evidence type="ECO:0000259" key="16">
    <source>
        <dbReference type="Pfam" id="PF04566"/>
    </source>
</evidence>
<dbReference type="Proteomes" id="UP001497444">
    <property type="component" value="Chromosome 11"/>
</dbReference>
<feature type="domain" description="RNA polymerase Rpb2" evidence="16">
    <location>
        <begin position="659"/>
        <end position="721"/>
    </location>
</feature>
<dbReference type="Gene3D" id="3.90.1110.10">
    <property type="entry name" value="RNA polymerase Rpb2, domain 2"/>
    <property type="match status" value="1"/>
</dbReference>
<dbReference type="SUPFAM" id="SSF64484">
    <property type="entry name" value="beta and beta-prime subunits of DNA dependent RNA-polymerase"/>
    <property type="match status" value="1"/>
</dbReference>
<keyword evidence="6" id="KW-0862">Zinc</keyword>
<keyword evidence="3 10" id="KW-0808">Transferase</keyword>
<dbReference type="EMBL" id="OZ020106">
    <property type="protein sequence ID" value="CAK9258040.1"/>
    <property type="molecule type" value="Genomic_DNA"/>
</dbReference>
<reference evidence="18" key="1">
    <citation type="submission" date="2024-02" db="EMBL/GenBank/DDBJ databases">
        <authorList>
            <consortium name="ELIXIR-Norway"/>
            <consortium name="Elixir Norway"/>
        </authorList>
    </citation>
    <scope>NUCLEOTIDE SEQUENCE</scope>
</reference>
<evidence type="ECO:0000259" key="17">
    <source>
        <dbReference type="Pfam" id="PF04567"/>
    </source>
</evidence>
<evidence type="ECO:0000313" key="19">
    <source>
        <dbReference type="Proteomes" id="UP001497444"/>
    </source>
</evidence>
<dbReference type="InterPro" id="IPR037033">
    <property type="entry name" value="DNA-dir_RNAP_su2_hyb_sf"/>
</dbReference>
<sequence length="1266" mass="141249">MGNFAAAEFSSSDSQVLSREEEELARSSVAKAFFRHRSLVDHQLHSFSEFLEYGLPAMLYEAIPLQCSPPPLPAAEKVHSNPIAAAADGHVQNVAIHEDGGGIILPPKRRAARLIYGDVSLAKPSCIVKHRMQDKEKNVEAIVDLLPHEARLRNISYSASLFVDMCLEVYIPKLAASPAETREEEEEEEEEMVIQMRRERVCIGKVPIMVKSQFCHLYGLSDEEAAKKGHCAFDAGGYFIIKGSEKVLVAQEEKAAKRVYVSFIKKTDMWMASCAPPWKGFTSTGHFNSRLYKTCVKLVKNKGGTPILWMGLQPWISDSVPVVIILRALGICSHKEMLERVCYDLCDVSLCEFVLPSIQEADDCLLSFLNKHKAAYNHEILGSGSRIGAAAAAASASIRSKVWVLDQNQALAYLGAKVVHNKESSCLSLVESGKRVVAKLLAHLEGGETRKSYFLGYMMNQVCCASMGRRLEDDKDSFSTKRLDLAGQLLCHQFRKAMAHLQHDIQKQVGKFLGQDDAEELSSIKHFVNEAVLTKNLQAAFALGNWNTNEGLKCSGVVGNLKRMNPMATLSHLRQIRLNVPAPLKPTDAAHHPNFSFWGRICPVQTCDGAECGLVKNIALTCIVSSDSAEDPVLQVLNDFGMQNLEEISPCTVARAEKVFVNDTWVGILQDGSEATVHTLKQLRRAQLLNEQVEIVRDLKQKELRVHTDAGRLLRPLLIVEGQRLVIGKHHLKTLKSMWRQESAAASLCWNYLLQQGVVELLSTEEEEGAMIALNQDDLEKSRTDPEHGGSGIIYTHLEIDASYLLGLGATMIPFLEHNQASRNLYQADKHCKQAIGFYTTNFWGRSDSSAHHLFYPQKPIVTTCVADNFLKKPELNNGQVAIVSIQCLAYNQEDSIVMNQASIDRGLFRSLHFKTYRGEERHNVDEHFGKPSVSDDLRTWYKHSLQKTEQDGFPQIGEWLEKGDIVIGKITAEKGNAKLVDTSQRLKTHEQGRVDQVLLATEEDGHHIAKVRLRFARAPQAGDKFSSMHGQKGVVGATFKQEDLPFTQQGIVPDIVINPHAFPSRQTVGQVLECMLGKVVALSGTWHNATPFSNTNTGYSIMEQLHTCQFQRGGCESMCSGTTGKQLKEPITIGVTFYQRLNHMAQDKIKCRGQGGPVNVLTRQPVKSRKCMGGVKFGEMERDCMLGHGASATLRERYFLLSDPYRMHICSNCQRPATMDKTRTSLCHFCKTRKHVVQINIPYACKLLWQELHSMGISIYMNTKL</sequence>
<gene>
    <name evidence="18" type="ORF">CSSPJE1EN1_LOCUS3518</name>
</gene>
<feature type="domain" description="RNA polymerase Rpb2" evidence="17">
    <location>
        <begin position="750"/>
        <end position="801"/>
    </location>
</feature>
<organism evidence="18 19">
    <name type="scientific">Sphagnum jensenii</name>
    <dbReference type="NCBI Taxonomy" id="128206"/>
    <lineage>
        <taxon>Eukaryota</taxon>
        <taxon>Viridiplantae</taxon>
        <taxon>Streptophyta</taxon>
        <taxon>Embryophyta</taxon>
        <taxon>Bryophyta</taxon>
        <taxon>Sphagnophytina</taxon>
        <taxon>Sphagnopsida</taxon>
        <taxon>Sphagnales</taxon>
        <taxon>Sphagnaceae</taxon>
        <taxon>Sphagnum</taxon>
    </lineage>
</organism>
<dbReference type="Pfam" id="PF04560">
    <property type="entry name" value="RNA_pol_Rpb2_7"/>
    <property type="match status" value="1"/>
</dbReference>
<evidence type="ECO:0000256" key="7">
    <source>
        <dbReference type="ARBA" id="ARBA00023163"/>
    </source>
</evidence>
<evidence type="ECO:0000256" key="5">
    <source>
        <dbReference type="ARBA" id="ARBA00022723"/>
    </source>
</evidence>
<dbReference type="Gene3D" id="3.90.1800.10">
    <property type="entry name" value="RNA polymerase alpha subunit dimerisation domain"/>
    <property type="match status" value="1"/>
</dbReference>
<dbReference type="InterPro" id="IPR007647">
    <property type="entry name" value="RNA_pol_Rpb2_5"/>
</dbReference>
<evidence type="ECO:0000256" key="3">
    <source>
        <dbReference type="ARBA" id="ARBA00022679"/>
    </source>
</evidence>
<comment type="function">
    <text evidence="10">DNA-dependent RNA polymerase catalyzes the transcription of DNA into RNA using the four ribonucleoside triphosphates as substrates.</text>
</comment>
<keyword evidence="4 10" id="KW-0548">Nucleotidyltransferase</keyword>
<dbReference type="InterPro" id="IPR007644">
    <property type="entry name" value="RNA_pol_bsu_protrusion"/>
</dbReference>
<feature type="domain" description="RNA polymerase Rpb2" evidence="15">
    <location>
        <begin position="561"/>
        <end position="624"/>
    </location>
</feature>
<evidence type="ECO:0000256" key="4">
    <source>
        <dbReference type="ARBA" id="ARBA00022695"/>
    </source>
</evidence>
<evidence type="ECO:0000256" key="6">
    <source>
        <dbReference type="ARBA" id="ARBA00022833"/>
    </source>
</evidence>
<dbReference type="Pfam" id="PF04561">
    <property type="entry name" value="RNA_pol_Rpb2_2"/>
    <property type="match status" value="2"/>
</dbReference>
<dbReference type="Gene3D" id="2.40.50.150">
    <property type="match status" value="1"/>
</dbReference>
<evidence type="ECO:0000259" key="11">
    <source>
        <dbReference type="Pfam" id="PF00562"/>
    </source>
</evidence>
<evidence type="ECO:0000259" key="13">
    <source>
        <dbReference type="Pfam" id="PF04561"/>
    </source>
</evidence>
<feature type="domain" description="RNA polymerase Rpb2" evidence="13">
    <location>
        <begin position="314"/>
        <end position="361"/>
    </location>
</feature>
<dbReference type="Pfam" id="PF00562">
    <property type="entry name" value="RNA_pol_Rpb2_6"/>
    <property type="match status" value="1"/>
</dbReference>
<evidence type="ECO:0000259" key="14">
    <source>
        <dbReference type="Pfam" id="PF04563"/>
    </source>
</evidence>
<dbReference type="Pfam" id="PF04566">
    <property type="entry name" value="RNA_pol_Rpb2_4"/>
    <property type="match status" value="1"/>
</dbReference>
<protein>
    <recommendedName>
        <fullName evidence="10">DNA-directed RNA polymerase subunit beta</fullName>
        <ecNumber evidence="10">2.7.7.6</ecNumber>
    </recommendedName>
</protein>
<evidence type="ECO:0000256" key="2">
    <source>
        <dbReference type="ARBA" id="ARBA00022478"/>
    </source>
</evidence>
<comment type="catalytic activity">
    <reaction evidence="8 10">
        <text>RNA(n) + a ribonucleoside 5'-triphosphate = RNA(n+1) + diphosphate</text>
        <dbReference type="Rhea" id="RHEA:21248"/>
        <dbReference type="Rhea" id="RHEA-COMP:14527"/>
        <dbReference type="Rhea" id="RHEA-COMP:17342"/>
        <dbReference type="ChEBI" id="CHEBI:33019"/>
        <dbReference type="ChEBI" id="CHEBI:61557"/>
        <dbReference type="ChEBI" id="CHEBI:140395"/>
        <dbReference type="EC" id="2.7.7.6"/>
    </reaction>
</comment>
<feature type="domain" description="RNA polymerase Rpb2" evidence="12">
    <location>
        <begin position="1174"/>
        <end position="1263"/>
    </location>
</feature>
<dbReference type="CDD" id="cd00653">
    <property type="entry name" value="RNA_pol_B_RPB2"/>
    <property type="match status" value="1"/>
</dbReference>
<dbReference type="PROSITE" id="PS01166">
    <property type="entry name" value="RNA_POL_BETA"/>
    <property type="match status" value="1"/>
</dbReference>
<evidence type="ECO:0000259" key="15">
    <source>
        <dbReference type="Pfam" id="PF04565"/>
    </source>
</evidence>
<dbReference type="InterPro" id="IPR014724">
    <property type="entry name" value="RNA_pol_RPB2_OB-fold"/>
</dbReference>
<proteinExistence type="inferred from homology"/>
<dbReference type="Pfam" id="PF04563">
    <property type="entry name" value="RNA_pol_Rpb2_1"/>
    <property type="match status" value="1"/>
</dbReference>
<dbReference type="InterPro" id="IPR007121">
    <property type="entry name" value="RNA_pol_bsu_CS"/>
</dbReference>
<keyword evidence="19" id="KW-1185">Reference proteome</keyword>
<dbReference type="InterPro" id="IPR007120">
    <property type="entry name" value="DNA-dir_RNAP_su2_dom"/>
</dbReference>
<dbReference type="Gene3D" id="3.90.1070.20">
    <property type="match status" value="1"/>
</dbReference>
<dbReference type="Pfam" id="PF04567">
    <property type="entry name" value="RNA_pol_Rpb2_5"/>
    <property type="match status" value="1"/>
</dbReference>
<feature type="domain" description="RNA polymerase Rpb2" evidence="13">
    <location>
        <begin position="403"/>
        <end position="484"/>
    </location>
</feature>
<dbReference type="InterPro" id="IPR007646">
    <property type="entry name" value="RNA_pol_Rpb2_4"/>
</dbReference>
<feature type="domain" description="RNA polymerase beta subunit protrusion" evidence="14">
    <location>
        <begin position="39"/>
        <end position="518"/>
    </location>
</feature>
<dbReference type="InterPro" id="IPR007641">
    <property type="entry name" value="RNA_pol_Rpb2_7"/>
</dbReference>
<feature type="domain" description="DNA-directed RNA polymerase subunit 2 hybrid-binding" evidence="11">
    <location>
        <begin position="810"/>
        <end position="1171"/>
    </location>
</feature>
<dbReference type="EC" id="2.7.7.6" evidence="10"/>
<name>A0ABP0VXD3_9BRYO</name>
<dbReference type="InterPro" id="IPR037034">
    <property type="entry name" value="RNA_pol_Rpb2_2_sf"/>
</dbReference>
<accession>A0ABP0VXD3</accession>
<evidence type="ECO:0000259" key="12">
    <source>
        <dbReference type="Pfam" id="PF04560"/>
    </source>
</evidence>
<keyword evidence="2 10" id="KW-0240">DNA-directed RNA polymerase</keyword>
<dbReference type="Gene3D" id="2.40.270.10">
    <property type="entry name" value="DNA-directed RNA polymerase, subunit 2, domain 6"/>
    <property type="match status" value="1"/>
</dbReference>
<evidence type="ECO:0000256" key="8">
    <source>
        <dbReference type="ARBA" id="ARBA00048552"/>
    </source>
</evidence>